<dbReference type="AlphaFoldDB" id="A0A645GD01"/>
<evidence type="ECO:0000256" key="1">
    <source>
        <dbReference type="ARBA" id="ARBA00001974"/>
    </source>
</evidence>
<evidence type="ECO:0000256" key="3">
    <source>
        <dbReference type="ARBA" id="ARBA00022827"/>
    </source>
</evidence>
<dbReference type="SUPFAM" id="SSF56425">
    <property type="entry name" value="Succinate dehydrogenase/fumarate reductase flavoprotein, catalytic domain"/>
    <property type="match status" value="1"/>
</dbReference>
<sequence>MLTTGGFDHNPALIKEYASRAEGDFSFASAGNTGDGLTMAKKAGADVIGNGSVIGFRRVIGEPAYVTEICLLMWMPYLYVNKDGKRFVNETIDYPIFYEALIQQPDQISYLIFDGNTYVETLDKAVEKGSAFKADTLEDLAKAAGIDPAGLKTTVEAYN</sequence>
<evidence type="ECO:0000256" key="4">
    <source>
        <dbReference type="ARBA" id="ARBA00023002"/>
    </source>
</evidence>
<proteinExistence type="predicted"/>
<dbReference type="InterPro" id="IPR027477">
    <property type="entry name" value="Succ_DH/fumarate_Rdtase_cat_sf"/>
</dbReference>
<dbReference type="PANTHER" id="PTHR43400:SF10">
    <property type="entry name" value="3-OXOSTEROID 1-DEHYDROGENASE"/>
    <property type="match status" value="1"/>
</dbReference>
<evidence type="ECO:0000259" key="5">
    <source>
        <dbReference type="Pfam" id="PF00890"/>
    </source>
</evidence>
<gene>
    <name evidence="6" type="primary">ifcA_19</name>
    <name evidence="6" type="ORF">SDC9_172179</name>
</gene>
<comment type="caution">
    <text evidence="6">The sequence shown here is derived from an EMBL/GenBank/DDBJ whole genome shotgun (WGS) entry which is preliminary data.</text>
</comment>
<feature type="domain" description="FAD-dependent oxidoreductase 2 FAD-binding" evidence="5">
    <location>
        <begin position="2"/>
        <end position="159"/>
    </location>
</feature>
<dbReference type="Gene3D" id="3.90.700.10">
    <property type="entry name" value="Succinate dehydrogenase/fumarate reductase flavoprotein, catalytic domain"/>
    <property type="match status" value="1"/>
</dbReference>
<dbReference type="InterPro" id="IPR003953">
    <property type="entry name" value="FAD-dep_OxRdtase_2_FAD-bd"/>
</dbReference>
<accession>A0A645GD01</accession>
<keyword evidence="4 6" id="KW-0560">Oxidoreductase</keyword>
<dbReference type="GO" id="GO:0008202">
    <property type="term" value="P:steroid metabolic process"/>
    <property type="evidence" value="ECO:0007669"/>
    <property type="project" value="UniProtKB-ARBA"/>
</dbReference>
<comment type="cofactor">
    <cofactor evidence="1">
        <name>FAD</name>
        <dbReference type="ChEBI" id="CHEBI:57692"/>
    </cofactor>
</comment>
<dbReference type="InterPro" id="IPR036188">
    <property type="entry name" value="FAD/NAD-bd_sf"/>
</dbReference>
<keyword evidence="2" id="KW-0285">Flavoprotein</keyword>
<evidence type="ECO:0000313" key="6">
    <source>
        <dbReference type="EMBL" id="MPN24777.1"/>
    </source>
</evidence>
<dbReference type="PANTHER" id="PTHR43400">
    <property type="entry name" value="FUMARATE REDUCTASE"/>
    <property type="match status" value="1"/>
</dbReference>
<reference evidence="6" key="1">
    <citation type="submission" date="2019-08" db="EMBL/GenBank/DDBJ databases">
        <authorList>
            <person name="Kucharzyk K."/>
            <person name="Murdoch R.W."/>
            <person name="Higgins S."/>
            <person name="Loffler F."/>
        </authorList>
    </citation>
    <scope>NUCLEOTIDE SEQUENCE</scope>
</reference>
<dbReference type="GO" id="GO:0016491">
    <property type="term" value="F:oxidoreductase activity"/>
    <property type="evidence" value="ECO:0007669"/>
    <property type="project" value="UniProtKB-KW"/>
</dbReference>
<name>A0A645GD01_9ZZZZ</name>
<organism evidence="6">
    <name type="scientific">bioreactor metagenome</name>
    <dbReference type="NCBI Taxonomy" id="1076179"/>
    <lineage>
        <taxon>unclassified sequences</taxon>
        <taxon>metagenomes</taxon>
        <taxon>ecological metagenomes</taxon>
    </lineage>
</organism>
<keyword evidence="3" id="KW-0274">FAD</keyword>
<dbReference type="Pfam" id="PF00890">
    <property type="entry name" value="FAD_binding_2"/>
    <property type="match status" value="1"/>
</dbReference>
<dbReference type="EC" id="1.3.5.4" evidence="6"/>
<dbReference type="InterPro" id="IPR050315">
    <property type="entry name" value="FAD-oxidoreductase_2"/>
</dbReference>
<dbReference type="Gene3D" id="3.50.50.60">
    <property type="entry name" value="FAD/NAD(P)-binding domain"/>
    <property type="match status" value="1"/>
</dbReference>
<protein>
    <submittedName>
        <fullName evidence="6">Fumarate reductase flavoprotein subunit</fullName>
        <ecNumber evidence="6">1.3.5.4</ecNumber>
    </submittedName>
</protein>
<dbReference type="EMBL" id="VSSQ01073731">
    <property type="protein sequence ID" value="MPN24777.1"/>
    <property type="molecule type" value="Genomic_DNA"/>
</dbReference>
<evidence type="ECO:0000256" key="2">
    <source>
        <dbReference type="ARBA" id="ARBA00022630"/>
    </source>
</evidence>